<dbReference type="GO" id="GO:0016791">
    <property type="term" value="F:phosphatase activity"/>
    <property type="evidence" value="ECO:0007669"/>
    <property type="project" value="TreeGrafter"/>
</dbReference>
<organism evidence="3 4">
    <name type="scientific">Ruminococcus flavefaciens</name>
    <dbReference type="NCBI Taxonomy" id="1265"/>
    <lineage>
        <taxon>Bacteria</taxon>
        <taxon>Bacillati</taxon>
        <taxon>Bacillota</taxon>
        <taxon>Clostridia</taxon>
        <taxon>Eubacteriales</taxon>
        <taxon>Oscillospiraceae</taxon>
        <taxon>Ruminococcus</taxon>
    </lineage>
</organism>
<evidence type="ECO:0000256" key="2">
    <source>
        <dbReference type="PIRSR" id="PIRSR613078-2"/>
    </source>
</evidence>
<feature type="binding site" evidence="2">
    <location>
        <position position="58"/>
    </location>
    <ligand>
        <name>substrate</name>
    </ligand>
</feature>
<evidence type="ECO:0000256" key="1">
    <source>
        <dbReference type="PIRSR" id="PIRSR613078-1"/>
    </source>
</evidence>
<dbReference type="AlphaFoldDB" id="A0A1H6HWI3"/>
<evidence type="ECO:0000313" key="4">
    <source>
        <dbReference type="Proteomes" id="UP000183190"/>
    </source>
</evidence>
<dbReference type="PANTHER" id="PTHR48100:SF1">
    <property type="entry name" value="HISTIDINE PHOSPHATASE FAMILY PROTEIN-RELATED"/>
    <property type="match status" value="1"/>
</dbReference>
<name>A0A1H6HWI3_RUMFL</name>
<dbReference type="RefSeq" id="WP_074714085.1">
    <property type="nucleotide sequence ID" value="NZ_FNWV01000001.1"/>
</dbReference>
<gene>
    <name evidence="3" type="ORF">SAMN02910265_00244</name>
</gene>
<dbReference type="InterPro" id="IPR029033">
    <property type="entry name" value="His_PPase_superfam"/>
</dbReference>
<reference evidence="3 4" key="1">
    <citation type="submission" date="2016-10" db="EMBL/GenBank/DDBJ databases">
        <authorList>
            <person name="de Groot N.N."/>
        </authorList>
    </citation>
    <scope>NUCLEOTIDE SEQUENCE [LARGE SCALE GENOMIC DNA]</scope>
    <source>
        <strain evidence="3 4">YAD2003</strain>
    </source>
</reference>
<feature type="binding site" evidence="2">
    <location>
        <begin position="82"/>
        <end position="85"/>
    </location>
    <ligand>
        <name>substrate</name>
    </ligand>
</feature>
<dbReference type="Proteomes" id="UP000183190">
    <property type="component" value="Unassembled WGS sequence"/>
</dbReference>
<feature type="active site" description="Tele-phosphohistidine intermediate" evidence="1">
    <location>
        <position position="8"/>
    </location>
</feature>
<dbReference type="SMART" id="SM00855">
    <property type="entry name" value="PGAM"/>
    <property type="match status" value="1"/>
</dbReference>
<dbReference type="CDD" id="cd07067">
    <property type="entry name" value="HP_PGM_like"/>
    <property type="match status" value="1"/>
</dbReference>
<dbReference type="PIRSF" id="PIRSF000709">
    <property type="entry name" value="6PFK_2-Ptase"/>
    <property type="match status" value="1"/>
</dbReference>
<dbReference type="PANTHER" id="PTHR48100">
    <property type="entry name" value="BROAD-SPECIFICITY PHOSPHATASE YOR283W-RELATED"/>
    <property type="match status" value="1"/>
</dbReference>
<dbReference type="InterPro" id="IPR013078">
    <property type="entry name" value="His_Pase_superF_clade-1"/>
</dbReference>
<feature type="active site" description="Proton donor/acceptor" evidence="1">
    <location>
        <position position="82"/>
    </location>
</feature>
<dbReference type="InterPro" id="IPR050275">
    <property type="entry name" value="PGM_Phosphatase"/>
</dbReference>
<feature type="binding site" evidence="2">
    <location>
        <begin position="7"/>
        <end position="14"/>
    </location>
    <ligand>
        <name>substrate</name>
    </ligand>
</feature>
<sequence>MKIYSTRHGQTAYNKQEIILGTTDIDLDETGEKQAQELAEKINELGNIDIMIVSPMKRAMKTARAVAEKCGIDMVIDERLREWDYGEYEGKSRFTEGFAENKINFGVRMGKSGESLLQLSHRVYTALDDIISRYRDKNVLIVSHGGICRVIETYFNDMTTDEFANWFMDNCGLIEYNVN</sequence>
<dbReference type="EMBL" id="FNWV01000001">
    <property type="protein sequence ID" value="SEH38529.1"/>
    <property type="molecule type" value="Genomic_DNA"/>
</dbReference>
<dbReference type="SUPFAM" id="SSF53254">
    <property type="entry name" value="Phosphoglycerate mutase-like"/>
    <property type="match status" value="1"/>
</dbReference>
<protein>
    <submittedName>
        <fullName evidence="3">Probable phosphoglycerate mutase</fullName>
    </submittedName>
</protein>
<dbReference type="GO" id="GO:0005737">
    <property type="term" value="C:cytoplasm"/>
    <property type="evidence" value="ECO:0007669"/>
    <property type="project" value="TreeGrafter"/>
</dbReference>
<proteinExistence type="predicted"/>
<dbReference type="Pfam" id="PF00300">
    <property type="entry name" value="His_Phos_1"/>
    <property type="match status" value="1"/>
</dbReference>
<accession>A0A1H6HWI3</accession>
<dbReference type="Gene3D" id="3.40.50.1240">
    <property type="entry name" value="Phosphoglycerate mutase-like"/>
    <property type="match status" value="1"/>
</dbReference>
<dbReference type="OrthoDB" id="9781415at2"/>
<evidence type="ECO:0000313" key="3">
    <source>
        <dbReference type="EMBL" id="SEH38529.1"/>
    </source>
</evidence>